<keyword evidence="1" id="KW-1133">Transmembrane helix</keyword>
<feature type="transmembrane region" description="Helical" evidence="1">
    <location>
        <begin position="7"/>
        <end position="35"/>
    </location>
</feature>
<keyword evidence="1" id="KW-0812">Transmembrane</keyword>
<dbReference type="GO" id="GO:0006508">
    <property type="term" value="P:proteolysis"/>
    <property type="evidence" value="ECO:0007669"/>
    <property type="project" value="UniProtKB-KW"/>
</dbReference>
<dbReference type="Proteomes" id="UP000593601">
    <property type="component" value="Chromosome"/>
</dbReference>
<feature type="transmembrane region" description="Helical" evidence="1">
    <location>
        <begin position="193"/>
        <end position="210"/>
    </location>
</feature>
<dbReference type="Pfam" id="PF02517">
    <property type="entry name" value="Rce1-like"/>
    <property type="match status" value="1"/>
</dbReference>
<proteinExistence type="predicted"/>
<dbReference type="AlphaFoldDB" id="A0A7M2RHU1"/>
<evidence type="ECO:0000313" key="3">
    <source>
        <dbReference type="EMBL" id="QOV19554.1"/>
    </source>
</evidence>
<protein>
    <submittedName>
        <fullName evidence="3">CPBP family intramembrane metalloprotease</fullName>
    </submittedName>
</protein>
<feature type="transmembrane region" description="Helical" evidence="1">
    <location>
        <begin position="215"/>
        <end position="232"/>
    </location>
</feature>
<keyword evidence="3" id="KW-0378">Hydrolase</keyword>
<feature type="transmembrane region" description="Helical" evidence="1">
    <location>
        <begin position="244"/>
        <end position="262"/>
    </location>
</feature>
<dbReference type="KEGG" id="bliq:INP51_00785"/>
<dbReference type="EMBL" id="CP063304">
    <property type="protein sequence ID" value="QOV19554.1"/>
    <property type="molecule type" value="Genomic_DNA"/>
</dbReference>
<evidence type="ECO:0000259" key="2">
    <source>
        <dbReference type="Pfam" id="PF02517"/>
    </source>
</evidence>
<gene>
    <name evidence="3" type="ORF">INP51_00785</name>
</gene>
<feature type="transmembrane region" description="Helical" evidence="1">
    <location>
        <begin position="167"/>
        <end position="187"/>
    </location>
</feature>
<dbReference type="GO" id="GO:0004175">
    <property type="term" value="F:endopeptidase activity"/>
    <property type="evidence" value="ECO:0007669"/>
    <property type="project" value="UniProtKB-ARBA"/>
</dbReference>
<feature type="transmembrane region" description="Helical" evidence="1">
    <location>
        <begin position="98"/>
        <end position="121"/>
    </location>
</feature>
<sequence>MKKISKYLYACLPLLMVLAVFFLVPNLFALMQILFPGAFLFRLLGPAGNPNSPDYLNLISTIMYACALIPVTCWYFFGIYQKHSSRRRGSFGPSTVGPVVFLALGVSHSLTLLFMIMSIFIPDALNSYNNLIEDSGMLNYSVLWFVSTIILPPLVEELTFRGITMHLFQKAGAPFWIANILQALLFGVFHMNLVQGIYAFFLGILLGYLVKRYNSLIASMTFHAFFNFFGTWLSDLESRYFDDYLNFLAMIVGIILTVYALYRIKKTTRPRSGNWG</sequence>
<keyword evidence="1" id="KW-0472">Membrane</keyword>
<evidence type="ECO:0000256" key="1">
    <source>
        <dbReference type="SAM" id="Phobius"/>
    </source>
</evidence>
<dbReference type="RefSeq" id="WP_193735874.1">
    <property type="nucleotide sequence ID" value="NZ_CP063304.1"/>
</dbReference>
<dbReference type="GO" id="GO:0008237">
    <property type="term" value="F:metallopeptidase activity"/>
    <property type="evidence" value="ECO:0007669"/>
    <property type="project" value="UniProtKB-KW"/>
</dbReference>
<feature type="domain" description="CAAX prenyl protease 2/Lysostaphin resistance protein A-like" evidence="2">
    <location>
        <begin position="141"/>
        <end position="229"/>
    </location>
</feature>
<dbReference type="PANTHER" id="PTHR43592">
    <property type="entry name" value="CAAX AMINO TERMINAL PROTEASE"/>
    <property type="match status" value="1"/>
</dbReference>
<dbReference type="PANTHER" id="PTHR43592:SF15">
    <property type="entry name" value="CAAX AMINO TERMINAL PROTEASE FAMILY PROTEIN"/>
    <property type="match status" value="1"/>
</dbReference>
<feature type="transmembrane region" description="Helical" evidence="1">
    <location>
        <begin position="137"/>
        <end position="155"/>
    </location>
</feature>
<dbReference type="GO" id="GO:0080120">
    <property type="term" value="P:CAAX-box protein maturation"/>
    <property type="evidence" value="ECO:0007669"/>
    <property type="project" value="UniProtKB-ARBA"/>
</dbReference>
<accession>A0A7M2RHU1</accession>
<evidence type="ECO:0000313" key="4">
    <source>
        <dbReference type="Proteomes" id="UP000593601"/>
    </source>
</evidence>
<name>A0A7M2RHU1_9FIRM</name>
<feature type="transmembrane region" description="Helical" evidence="1">
    <location>
        <begin position="55"/>
        <end position="77"/>
    </location>
</feature>
<keyword evidence="3" id="KW-0482">Metalloprotease</keyword>
<organism evidence="3 4">
    <name type="scientific">Blautia liquoris</name>
    <dbReference type="NCBI Taxonomy" id="2779518"/>
    <lineage>
        <taxon>Bacteria</taxon>
        <taxon>Bacillati</taxon>
        <taxon>Bacillota</taxon>
        <taxon>Clostridia</taxon>
        <taxon>Lachnospirales</taxon>
        <taxon>Lachnospiraceae</taxon>
        <taxon>Blautia</taxon>
    </lineage>
</organism>
<dbReference type="InterPro" id="IPR003675">
    <property type="entry name" value="Rce1/LyrA-like_dom"/>
</dbReference>
<keyword evidence="3" id="KW-0645">Protease</keyword>
<reference evidence="3 4" key="1">
    <citation type="submission" date="2020-10" db="EMBL/GenBank/DDBJ databases">
        <title>Blautia liquoris sp.nov., isolated from the mud in a fermentation cellar used for the production of Chinese strong-flavoured liquor.</title>
        <authorList>
            <person name="Lu L."/>
        </authorList>
    </citation>
    <scope>NUCLEOTIDE SEQUENCE [LARGE SCALE GENOMIC DNA]</scope>
    <source>
        <strain evidence="3 4">LZLJ-3</strain>
    </source>
</reference>
<keyword evidence="4" id="KW-1185">Reference proteome</keyword>